<evidence type="ECO:0000256" key="1">
    <source>
        <dbReference type="SAM" id="SignalP"/>
    </source>
</evidence>
<proteinExistence type="predicted"/>
<dbReference type="AlphaFoldDB" id="A0A0D2EEQ0"/>
<dbReference type="HOGENOM" id="CLU_102604_0_0_1"/>
<dbReference type="VEuPathDB" id="FungiDB:PV06_02091"/>
<dbReference type="RefSeq" id="XP_016266635.1">
    <property type="nucleotide sequence ID" value="XM_016402738.1"/>
</dbReference>
<gene>
    <name evidence="2" type="ORF">PV06_02091</name>
</gene>
<dbReference type="GeneID" id="27354165"/>
<name>A0A0D2EEQ0_9EURO</name>
<keyword evidence="3" id="KW-1185">Reference proteome</keyword>
<dbReference type="OrthoDB" id="4121076at2759"/>
<protein>
    <submittedName>
        <fullName evidence="2">Uncharacterized protein</fullName>
    </submittedName>
</protein>
<evidence type="ECO:0000313" key="3">
    <source>
        <dbReference type="Proteomes" id="UP000053342"/>
    </source>
</evidence>
<sequence>MIVSGFTFLLLTFSFHALAYDSGFWTPSPTISTTAWWTPTTTSYWSTWTPTTTYTTCYTQSDVIVTVTSYLPCPVTSTVVYWECCDQCETNCYNTPTPTPTHGGGGTWIGTTTVTSYTTITPGLEMTTTSNGVVIVYTSAAAESTTTGPSIVYVTSNDSMGQEGGMPNLWSYGMWLAFVATVMILL</sequence>
<accession>A0A0D2EEQ0</accession>
<feature type="signal peptide" evidence="1">
    <location>
        <begin position="1"/>
        <end position="19"/>
    </location>
</feature>
<dbReference type="Proteomes" id="UP000053342">
    <property type="component" value="Unassembled WGS sequence"/>
</dbReference>
<evidence type="ECO:0000313" key="2">
    <source>
        <dbReference type="EMBL" id="KIW46419.1"/>
    </source>
</evidence>
<keyword evidence="1" id="KW-0732">Signal</keyword>
<dbReference type="EMBL" id="KN847333">
    <property type="protein sequence ID" value="KIW46419.1"/>
    <property type="molecule type" value="Genomic_DNA"/>
</dbReference>
<organism evidence="2 3">
    <name type="scientific">Exophiala oligosperma</name>
    <dbReference type="NCBI Taxonomy" id="215243"/>
    <lineage>
        <taxon>Eukaryota</taxon>
        <taxon>Fungi</taxon>
        <taxon>Dikarya</taxon>
        <taxon>Ascomycota</taxon>
        <taxon>Pezizomycotina</taxon>
        <taxon>Eurotiomycetes</taxon>
        <taxon>Chaetothyriomycetidae</taxon>
        <taxon>Chaetothyriales</taxon>
        <taxon>Herpotrichiellaceae</taxon>
        <taxon>Exophiala</taxon>
    </lineage>
</organism>
<feature type="chain" id="PRO_5002241149" evidence="1">
    <location>
        <begin position="20"/>
        <end position="186"/>
    </location>
</feature>
<reference evidence="2 3" key="1">
    <citation type="submission" date="2015-01" db="EMBL/GenBank/DDBJ databases">
        <title>The Genome Sequence of Exophiala oligosperma CBS72588.</title>
        <authorList>
            <consortium name="The Broad Institute Genomics Platform"/>
            <person name="Cuomo C."/>
            <person name="de Hoog S."/>
            <person name="Gorbushina A."/>
            <person name="Stielow B."/>
            <person name="Teixiera M."/>
            <person name="Abouelleil A."/>
            <person name="Chapman S.B."/>
            <person name="Priest M."/>
            <person name="Young S.K."/>
            <person name="Wortman J."/>
            <person name="Nusbaum C."/>
            <person name="Birren B."/>
        </authorList>
    </citation>
    <scope>NUCLEOTIDE SEQUENCE [LARGE SCALE GENOMIC DNA]</scope>
    <source>
        <strain evidence="2 3">CBS 72588</strain>
    </source>
</reference>